<dbReference type="Gene3D" id="1.20.120.1870">
    <property type="entry name" value="Fic/DOC protein, Fido domain"/>
    <property type="match status" value="1"/>
</dbReference>
<protein>
    <recommendedName>
        <fullName evidence="1">Fido domain-containing protein</fullName>
    </recommendedName>
</protein>
<evidence type="ECO:0000313" key="3">
    <source>
        <dbReference type="Proteomes" id="UP000784919"/>
    </source>
</evidence>
<dbReference type="PANTHER" id="PTHR39426:SF1">
    <property type="entry name" value="HOMOLOGY TO DEATH-ON-CURING PROTEIN OF PHAGE P1"/>
    <property type="match status" value="1"/>
</dbReference>
<dbReference type="InterPro" id="IPR003812">
    <property type="entry name" value="Fido"/>
</dbReference>
<dbReference type="Pfam" id="PF02661">
    <property type="entry name" value="Fic"/>
    <property type="match status" value="1"/>
</dbReference>
<dbReference type="GO" id="GO:0016301">
    <property type="term" value="F:kinase activity"/>
    <property type="evidence" value="ECO:0007669"/>
    <property type="project" value="InterPro"/>
</dbReference>
<dbReference type="InterPro" id="IPR006440">
    <property type="entry name" value="Doc"/>
</dbReference>
<comment type="caution">
    <text evidence="2">The sequence shown here is derived from an EMBL/GenBank/DDBJ whole genome shotgun (WGS) entry which is preliminary data.</text>
</comment>
<feature type="domain" description="Fido" evidence="1">
    <location>
        <begin position="129"/>
        <end position="257"/>
    </location>
</feature>
<accession>A0A9P7N1Z8</accession>
<dbReference type="EMBL" id="SRPS01000005">
    <property type="protein sequence ID" value="KAG5977941.1"/>
    <property type="molecule type" value="Genomic_DNA"/>
</dbReference>
<proteinExistence type="predicted"/>
<reference evidence="2" key="1">
    <citation type="journal article" date="2020" name="bioRxiv">
        <title>Whole genome comparisons of ergot fungi reveals the divergence and evolution of species within the genus Claviceps are the result of varying mechanisms driving genome evolution and host range expansion.</title>
        <authorList>
            <person name="Wyka S.A."/>
            <person name="Mondo S.J."/>
            <person name="Liu M."/>
            <person name="Dettman J."/>
            <person name="Nalam V."/>
            <person name="Broders K.D."/>
        </authorList>
    </citation>
    <scope>NUCLEOTIDE SEQUENCE</scope>
    <source>
        <strain evidence="2">CCC 1102</strain>
    </source>
</reference>
<dbReference type="InterPro" id="IPR053737">
    <property type="entry name" value="Type_II_TA_Toxin"/>
</dbReference>
<evidence type="ECO:0000313" key="2">
    <source>
        <dbReference type="EMBL" id="KAG5977941.1"/>
    </source>
</evidence>
<dbReference type="Proteomes" id="UP000784919">
    <property type="component" value="Unassembled WGS sequence"/>
</dbReference>
<organism evidence="2 3">
    <name type="scientific">Claviceps arundinis</name>
    <dbReference type="NCBI Taxonomy" id="1623583"/>
    <lineage>
        <taxon>Eukaryota</taxon>
        <taxon>Fungi</taxon>
        <taxon>Dikarya</taxon>
        <taxon>Ascomycota</taxon>
        <taxon>Pezizomycotina</taxon>
        <taxon>Sordariomycetes</taxon>
        <taxon>Hypocreomycetidae</taxon>
        <taxon>Hypocreales</taxon>
        <taxon>Clavicipitaceae</taxon>
        <taxon>Claviceps</taxon>
    </lineage>
</organism>
<evidence type="ECO:0000259" key="1">
    <source>
        <dbReference type="PROSITE" id="PS51459"/>
    </source>
</evidence>
<name>A0A9P7N1Z8_9HYPO</name>
<dbReference type="AlphaFoldDB" id="A0A9P7N1Z8"/>
<gene>
    <name evidence="2" type="ORF">E4U56_006289</name>
</gene>
<dbReference type="PROSITE" id="PS51459">
    <property type="entry name" value="FIDO"/>
    <property type="match status" value="1"/>
</dbReference>
<dbReference type="OrthoDB" id="3049701at2759"/>
<dbReference type="PANTHER" id="PTHR39426">
    <property type="entry name" value="HOMOLOGY TO DEATH-ON-CURING PROTEIN OF PHAGE P1"/>
    <property type="match status" value="1"/>
</dbReference>
<sequence>MASRCLRSLRPRGRVTFTTTLQSCKFHSAVAKITTIDSQGMPVSRETRIMIGEPDENFVYVEPEVGNTFKSAIIQQIGTLGASKHSEVCETLPLQFNHDSKDFSHKSLPHPRIAIGQNLGHAKGKVSSATLWLSGNWHAITLDGTPDESFERMSRESGLELNESAVYSPQQHNNYGEEDLFRLAGVLAEKITLNHAYQDRNKRTALLATDMFLRINGSHLQKNLFPKGELDKKLQSAHVAIATKKWNVEEIAAFYKSIRVSDDQGAGEAPNR</sequence>
<dbReference type="NCBIfam" id="TIGR01550">
    <property type="entry name" value="DOC_P1"/>
    <property type="match status" value="1"/>
</dbReference>